<accession>A0ABD5T1F0</accession>
<dbReference type="EMBL" id="JBHSWT010000217">
    <property type="protein sequence ID" value="MFC6770992.1"/>
    <property type="molecule type" value="Genomic_DNA"/>
</dbReference>
<sequence length="57" mass="6256">MSDQSIEAVIEQFLDKTASALDDYEEGYADADATLSVIRTRIDELERAVDGGDTETD</sequence>
<keyword evidence="2" id="KW-1185">Reference proteome</keyword>
<reference evidence="1 2" key="1">
    <citation type="journal article" date="2019" name="Int. J. Syst. Evol. Microbiol.">
        <title>The Global Catalogue of Microorganisms (GCM) 10K type strain sequencing project: providing services to taxonomists for standard genome sequencing and annotation.</title>
        <authorList>
            <consortium name="The Broad Institute Genomics Platform"/>
            <consortium name="The Broad Institute Genome Sequencing Center for Infectious Disease"/>
            <person name="Wu L."/>
            <person name="Ma J."/>
        </authorList>
    </citation>
    <scope>NUCLEOTIDE SEQUENCE [LARGE SCALE GENOMIC DNA]</scope>
    <source>
        <strain evidence="1 2">PJ61</strain>
    </source>
</reference>
<dbReference type="Proteomes" id="UP001596274">
    <property type="component" value="Unassembled WGS sequence"/>
</dbReference>
<evidence type="ECO:0000313" key="1">
    <source>
        <dbReference type="EMBL" id="MFC6770992.1"/>
    </source>
</evidence>
<gene>
    <name evidence="1" type="ORF">ACFQDD_05585</name>
</gene>
<protein>
    <submittedName>
        <fullName evidence="1">Uncharacterized protein</fullName>
    </submittedName>
</protein>
<dbReference type="AlphaFoldDB" id="A0ABD5T1F0"/>
<name>A0ABD5T1F0_9EURY</name>
<proteinExistence type="predicted"/>
<evidence type="ECO:0000313" key="2">
    <source>
        <dbReference type="Proteomes" id="UP001596274"/>
    </source>
</evidence>
<organism evidence="1 2">
    <name type="scientific">Halorubrum pallidum</name>
    <dbReference type="NCBI Taxonomy" id="1526114"/>
    <lineage>
        <taxon>Archaea</taxon>
        <taxon>Methanobacteriati</taxon>
        <taxon>Methanobacteriota</taxon>
        <taxon>Stenosarchaea group</taxon>
        <taxon>Halobacteria</taxon>
        <taxon>Halobacteriales</taxon>
        <taxon>Haloferacaceae</taxon>
        <taxon>Halorubrum</taxon>
    </lineage>
</organism>
<comment type="caution">
    <text evidence="1">The sequence shown here is derived from an EMBL/GenBank/DDBJ whole genome shotgun (WGS) entry which is preliminary data.</text>
</comment>